<feature type="compositionally biased region" description="Basic and acidic residues" evidence="1">
    <location>
        <begin position="230"/>
        <end position="239"/>
    </location>
</feature>
<dbReference type="PROSITE" id="PS51257">
    <property type="entry name" value="PROKAR_LIPOPROTEIN"/>
    <property type="match status" value="1"/>
</dbReference>
<evidence type="ECO:0000256" key="1">
    <source>
        <dbReference type="SAM" id="MobiDB-lite"/>
    </source>
</evidence>
<gene>
    <name evidence="2" type="ORF">ADUPG1_007303</name>
</gene>
<organism evidence="2 3">
    <name type="scientific">Aduncisulcus paluster</name>
    <dbReference type="NCBI Taxonomy" id="2918883"/>
    <lineage>
        <taxon>Eukaryota</taxon>
        <taxon>Metamonada</taxon>
        <taxon>Carpediemonas-like organisms</taxon>
        <taxon>Aduncisulcus</taxon>
    </lineage>
</organism>
<reference evidence="2" key="1">
    <citation type="submission" date="2022-03" db="EMBL/GenBank/DDBJ databases">
        <title>Draft genome sequence of Aduncisulcus paluster, a free-living microaerophilic Fornicata.</title>
        <authorList>
            <person name="Yuyama I."/>
            <person name="Kume K."/>
            <person name="Tamura T."/>
            <person name="Inagaki Y."/>
            <person name="Hashimoto T."/>
        </authorList>
    </citation>
    <scope>NUCLEOTIDE SEQUENCE</scope>
    <source>
        <strain evidence="2">NY0171</strain>
    </source>
</reference>
<feature type="region of interest" description="Disordered" evidence="1">
    <location>
        <begin position="221"/>
        <end position="251"/>
    </location>
</feature>
<evidence type="ECO:0000313" key="3">
    <source>
        <dbReference type="Proteomes" id="UP001057375"/>
    </source>
</evidence>
<dbReference type="Proteomes" id="UP001057375">
    <property type="component" value="Unassembled WGS sequence"/>
</dbReference>
<comment type="caution">
    <text evidence="2">The sequence shown here is derived from an EMBL/GenBank/DDBJ whole genome shotgun (WGS) entry which is preliminary data.</text>
</comment>
<evidence type="ECO:0000313" key="2">
    <source>
        <dbReference type="EMBL" id="GKT33373.1"/>
    </source>
</evidence>
<name>A0ABQ5KPB6_9EUKA</name>
<protein>
    <submittedName>
        <fullName evidence="2">Uncharacterized protein</fullName>
    </submittedName>
</protein>
<sequence length="251" mass="28487">MKLCALVITLRDEHIPSSSSSSSSCDERIPSLPASMISSQNEHIPSLSSTRIQREIDCRKKREVERNKVFVSMERLLRDFAICYIEKATIPPAILQKLAACSLRFIATIDECCCCILKPQTTKRGREIKGSLCPLSWFDPKNYGTTHKFSDLIVFWARQMTDSTLKWVKESILIYKKRLQRYKGDVLKLKRCKTGFSAIREISSQLNVIGQLIADKKDSSVIDSTAPPVEPDHPIDDQLRLSPKLPPRLPP</sequence>
<dbReference type="EMBL" id="BQXS01010229">
    <property type="protein sequence ID" value="GKT33373.1"/>
    <property type="molecule type" value="Genomic_DNA"/>
</dbReference>
<accession>A0ABQ5KPB6</accession>
<keyword evidence="3" id="KW-1185">Reference proteome</keyword>
<proteinExistence type="predicted"/>